<proteinExistence type="predicted"/>
<protein>
    <submittedName>
        <fullName evidence="4">Stress responsive A/B Barrel Domain</fullName>
    </submittedName>
</protein>
<dbReference type="InterPro" id="IPR013097">
    <property type="entry name" value="Dabb"/>
</dbReference>
<dbReference type="PANTHER" id="PTHR33178:SF10">
    <property type="entry name" value="STRESS-RESPONSE A_B BARREL DOMAIN-CONTAINING PROTEIN"/>
    <property type="match status" value="1"/>
</dbReference>
<dbReference type="Pfam" id="PF07876">
    <property type="entry name" value="Dabb"/>
    <property type="match status" value="1"/>
</dbReference>
<evidence type="ECO:0000313" key="4">
    <source>
        <dbReference type="EMBL" id="SMC60922.1"/>
    </source>
</evidence>
<keyword evidence="5" id="KW-1185">Reference proteome</keyword>
<dbReference type="STRING" id="504486.SAMN05660703_1991"/>
<reference evidence="4 5" key="1">
    <citation type="submission" date="2017-04" db="EMBL/GenBank/DDBJ databases">
        <authorList>
            <person name="Afonso C.L."/>
            <person name="Miller P.J."/>
            <person name="Scott M.A."/>
            <person name="Spackman E."/>
            <person name="Goraichik I."/>
            <person name="Dimitrov K.M."/>
            <person name="Suarez D.L."/>
            <person name="Swayne D.E."/>
        </authorList>
    </citation>
    <scope>NUCLEOTIDE SEQUENCE [LARGE SCALE GENOMIC DNA]</scope>
    <source>
        <strain evidence="4 5">DSM 21164</strain>
    </source>
</reference>
<dbReference type="RefSeq" id="WP_084061340.1">
    <property type="nucleotide sequence ID" value="NZ_FWXO01000003.1"/>
</dbReference>
<dbReference type="AlphaFoldDB" id="A0A1W2AK84"/>
<feature type="chain" id="PRO_5012619295" evidence="2">
    <location>
        <begin position="24"/>
        <end position="138"/>
    </location>
</feature>
<dbReference type="OrthoDB" id="9816070at2"/>
<dbReference type="SMART" id="SM00886">
    <property type="entry name" value="Dabb"/>
    <property type="match status" value="1"/>
</dbReference>
<evidence type="ECO:0000313" key="5">
    <source>
        <dbReference type="Proteomes" id="UP000192360"/>
    </source>
</evidence>
<name>A0A1W2AK84_9FLAO</name>
<evidence type="ECO:0000256" key="1">
    <source>
        <dbReference type="ARBA" id="ARBA00011738"/>
    </source>
</evidence>
<dbReference type="Proteomes" id="UP000192360">
    <property type="component" value="Unassembled WGS sequence"/>
</dbReference>
<dbReference type="SUPFAM" id="SSF54909">
    <property type="entry name" value="Dimeric alpha+beta barrel"/>
    <property type="match status" value="1"/>
</dbReference>
<comment type="subunit">
    <text evidence="1">Homodimer.</text>
</comment>
<dbReference type="PROSITE" id="PS51502">
    <property type="entry name" value="S_R_A_B_BARREL"/>
    <property type="match status" value="1"/>
</dbReference>
<dbReference type="PANTHER" id="PTHR33178">
    <property type="match status" value="1"/>
</dbReference>
<evidence type="ECO:0000259" key="3">
    <source>
        <dbReference type="PROSITE" id="PS51502"/>
    </source>
</evidence>
<dbReference type="InterPro" id="IPR011008">
    <property type="entry name" value="Dimeric_a/b-barrel"/>
</dbReference>
<dbReference type="EMBL" id="FWXO01000003">
    <property type="protein sequence ID" value="SMC60922.1"/>
    <property type="molecule type" value="Genomic_DNA"/>
</dbReference>
<dbReference type="InterPro" id="IPR044662">
    <property type="entry name" value="HS1/DABB1-like"/>
</dbReference>
<sequence length="138" mass="16130">MKFKLCFTLLFLSLLITSFTSNKIINKENSNMENKKNDSLLRHVVLFKFKDNTPSEKIKEIEEAFKNLPNKIPQIQGYEWGLNNSPENLNKGFTHCFLLTFKSETDRDIYLPHPDHKAFGAILTPYLEDVLVVDYWSN</sequence>
<organism evidence="4 5">
    <name type="scientific">Cellulophaga tyrosinoxydans</name>
    <dbReference type="NCBI Taxonomy" id="504486"/>
    <lineage>
        <taxon>Bacteria</taxon>
        <taxon>Pseudomonadati</taxon>
        <taxon>Bacteroidota</taxon>
        <taxon>Flavobacteriia</taxon>
        <taxon>Flavobacteriales</taxon>
        <taxon>Flavobacteriaceae</taxon>
        <taxon>Cellulophaga</taxon>
    </lineage>
</organism>
<feature type="signal peptide" evidence="2">
    <location>
        <begin position="1"/>
        <end position="23"/>
    </location>
</feature>
<keyword evidence="2" id="KW-0732">Signal</keyword>
<feature type="domain" description="Stress-response A/B barrel" evidence="3">
    <location>
        <begin position="41"/>
        <end position="135"/>
    </location>
</feature>
<gene>
    <name evidence="4" type="ORF">SAMN05660703_1991</name>
</gene>
<dbReference type="Gene3D" id="3.30.70.100">
    <property type="match status" value="1"/>
</dbReference>
<accession>A0A1W2AK84</accession>
<evidence type="ECO:0000256" key="2">
    <source>
        <dbReference type="SAM" id="SignalP"/>
    </source>
</evidence>